<evidence type="ECO:0000313" key="1">
    <source>
        <dbReference type="EMBL" id="MBB4882527.1"/>
    </source>
</evidence>
<reference evidence="1 2" key="1">
    <citation type="submission" date="2020-08" db="EMBL/GenBank/DDBJ databases">
        <title>Sequencing the genomes of 1000 actinobacteria strains.</title>
        <authorList>
            <person name="Klenk H.-P."/>
        </authorList>
    </citation>
    <scope>NUCLEOTIDE SEQUENCE [LARGE SCALE GENOMIC DNA]</scope>
    <source>
        <strain evidence="1 2">DSM 19079</strain>
    </source>
</reference>
<dbReference type="RefSeq" id="WP_135030246.1">
    <property type="nucleotide sequence ID" value="NZ_BMLA01000001.1"/>
</dbReference>
<sequence length="100" mass="11092">MSVRRAPDAGEWRTGVVMAVTFHGADDATVFRAQLAPDLPRPGRVEPQETLSLVWHGRDRVTGVMPGAWLRLRGRVHHLDGDPTVHNPEFHLLDEAPSPT</sequence>
<comment type="caution">
    <text evidence="1">The sequence shown here is derived from an EMBL/GenBank/DDBJ whole genome shotgun (WGS) entry which is preliminary data.</text>
</comment>
<keyword evidence="2" id="KW-1185">Reference proteome</keyword>
<dbReference type="EMBL" id="JACHMC010000001">
    <property type="protein sequence ID" value="MBB4882527.1"/>
    <property type="molecule type" value="Genomic_DNA"/>
</dbReference>
<proteinExistence type="predicted"/>
<dbReference type="Proteomes" id="UP000560081">
    <property type="component" value="Unassembled WGS sequence"/>
</dbReference>
<name>A0A4Y8X0L9_9MICC</name>
<dbReference type="AlphaFoldDB" id="A0A4Y8X0L9"/>
<gene>
    <name evidence="1" type="ORF">BJ976_000878</name>
</gene>
<organism evidence="1 2">
    <name type="scientific">Micrococcus flavus</name>
    <dbReference type="NCBI Taxonomy" id="384602"/>
    <lineage>
        <taxon>Bacteria</taxon>
        <taxon>Bacillati</taxon>
        <taxon>Actinomycetota</taxon>
        <taxon>Actinomycetes</taxon>
        <taxon>Micrococcales</taxon>
        <taxon>Micrococcaceae</taxon>
        <taxon>Micrococcus</taxon>
    </lineage>
</organism>
<evidence type="ECO:0008006" key="3">
    <source>
        <dbReference type="Google" id="ProtNLM"/>
    </source>
</evidence>
<evidence type="ECO:0000313" key="2">
    <source>
        <dbReference type="Proteomes" id="UP000560081"/>
    </source>
</evidence>
<protein>
    <recommendedName>
        <fullName evidence="3">DNA-binding protein</fullName>
    </recommendedName>
</protein>
<dbReference type="OrthoDB" id="3268233at2"/>
<accession>A0A4Y8X0L9</accession>